<accession>A0A212QIG1</accession>
<gene>
    <name evidence="5" type="ORF">SAMN06265338_101598</name>
</gene>
<comment type="similarity">
    <text evidence="2">Belongs to the bacterial solute-binding protein 5 family.</text>
</comment>
<evidence type="ECO:0000313" key="5">
    <source>
        <dbReference type="EMBL" id="SNB59201.1"/>
    </source>
</evidence>
<dbReference type="Proteomes" id="UP000198418">
    <property type="component" value="Unassembled WGS sequence"/>
</dbReference>
<dbReference type="GO" id="GO:0042884">
    <property type="term" value="P:microcin transport"/>
    <property type="evidence" value="ECO:0007669"/>
    <property type="project" value="TreeGrafter"/>
</dbReference>
<sequence length="607" mass="66792">MLRRFAAILSLACAACPAAPGPAARAQDAGARISGALAMHGAPALPPGFRAFPYADPDAKKGGVVRIGALGAFDNLNPYGVNAGSTALGLIGPVYQSLLARNLDEPFSLYGLVAESVETDDARDFVTFRLDPRAHFSDGVAITAADVVFSFNLLKRRGRPQTRAAFALVAGVSAPDARTVRFDLTGANDRELPLILALTPVLPAHALAEQAFADNGLAVPLGSGPYKVAEVKPGERLVLVRDPDYWGRDLPTTRGMYNFDRVEYLYGRDDNGLFEAFKAGLIDYREEGDPRRWAKAYHFPAREKGEVAVEALPLGGPKGMEALAFNTRRDLFADARLREALAMMFDFEWLNAKLFDGFFTRTKSFFDASDLSAFGRPADAAERALLAPFPGAVRADIFEGRWAPPASDGSGRDRDMARRALELAEQAGWQMQDGALRRDGRPLSFEIMTRTRDEERIALTYAGQLRRIGVEARVRPVDDAQYQRRRQRFDFDMTFALWQASASPGNEQRNRWSAEAAEREGSYNFSGAREPALDAMIAALAAAQSHEDFTAAVRALDRVLLSGFYAVPLFHRDAQWIAYRRRIGHPARLPRFAQPPFGEALETWSVR</sequence>
<protein>
    <submittedName>
        <fullName evidence="5">Peptide/nickel transport system substrate-binding protein</fullName>
    </submittedName>
</protein>
<comment type="subcellular location">
    <subcellularLocation>
        <location evidence="1">Periplasm</location>
    </subcellularLocation>
</comment>
<dbReference type="PANTHER" id="PTHR30290:SF64">
    <property type="entry name" value="ABC TRANSPORTER PERIPLASMIC BINDING PROTEIN"/>
    <property type="match status" value="1"/>
</dbReference>
<keyword evidence="6" id="KW-1185">Reference proteome</keyword>
<dbReference type="GO" id="GO:0015833">
    <property type="term" value="P:peptide transport"/>
    <property type="evidence" value="ECO:0007669"/>
    <property type="project" value="TreeGrafter"/>
</dbReference>
<feature type="domain" description="Solute-binding protein family 5" evidence="4">
    <location>
        <begin position="110"/>
        <end position="514"/>
    </location>
</feature>
<dbReference type="Gene3D" id="3.40.190.10">
    <property type="entry name" value="Periplasmic binding protein-like II"/>
    <property type="match status" value="1"/>
</dbReference>
<dbReference type="RefSeq" id="WP_088519049.1">
    <property type="nucleotide sequence ID" value="NZ_FYDG01000001.1"/>
</dbReference>
<evidence type="ECO:0000256" key="3">
    <source>
        <dbReference type="ARBA" id="ARBA00022729"/>
    </source>
</evidence>
<evidence type="ECO:0000313" key="6">
    <source>
        <dbReference type="Proteomes" id="UP000198418"/>
    </source>
</evidence>
<dbReference type="GO" id="GO:1904680">
    <property type="term" value="F:peptide transmembrane transporter activity"/>
    <property type="evidence" value="ECO:0007669"/>
    <property type="project" value="TreeGrafter"/>
</dbReference>
<dbReference type="Pfam" id="PF00496">
    <property type="entry name" value="SBP_bac_5"/>
    <property type="match status" value="1"/>
</dbReference>
<reference evidence="6" key="1">
    <citation type="submission" date="2017-06" db="EMBL/GenBank/DDBJ databases">
        <authorList>
            <person name="Varghese N."/>
            <person name="Submissions S."/>
        </authorList>
    </citation>
    <scope>NUCLEOTIDE SEQUENCE [LARGE SCALE GENOMIC DNA]</scope>
    <source>
        <strain evidence="6">DSM 137</strain>
    </source>
</reference>
<dbReference type="OrthoDB" id="9803988at2"/>
<dbReference type="InterPro" id="IPR030678">
    <property type="entry name" value="Peptide/Ni-bd"/>
</dbReference>
<dbReference type="SUPFAM" id="SSF53850">
    <property type="entry name" value="Periplasmic binding protein-like II"/>
    <property type="match status" value="1"/>
</dbReference>
<dbReference type="AlphaFoldDB" id="A0A212QIG1"/>
<dbReference type="GO" id="GO:0043190">
    <property type="term" value="C:ATP-binding cassette (ABC) transporter complex"/>
    <property type="evidence" value="ECO:0007669"/>
    <property type="project" value="InterPro"/>
</dbReference>
<evidence type="ECO:0000256" key="2">
    <source>
        <dbReference type="ARBA" id="ARBA00005695"/>
    </source>
</evidence>
<dbReference type="InterPro" id="IPR039424">
    <property type="entry name" value="SBP_5"/>
</dbReference>
<dbReference type="InterPro" id="IPR000914">
    <property type="entry name" value="SBP_5_dom"/>
</dbReference>
<evidence type="ECO:0000259" key="4">
    <source>
        <dbReference type="Pfam" id="PF00496"/>
    </source>
</evidence>
<proteinExistence type="inferred from homology"/>
<dbReference type="CDD" id="cd08497">
    <property type="entry name" value="MbnE-like"/>
    <property type="match status" value="1"/>
</dbReference>
<keyword evidence="3" id="KW-0732">Signal</keyword>
<dbReference type="GO" id="GO:0030288">
    <property type="term" value="C:outer membrane-bounded periplasmic space"/>
    <property type="evidence" value="ECO:0007669"/>
    <property type="project" value="TreeGrafter"/>
</dbReference>
<dbReference type="EMBL" id="FYDG01000001">
    <property type="protein sequence ID" value="SNB59201.1"/>
    <property type="molecule type" value="Genomic_DNA"/>
</dbReference>
<organism evidence="5 6">
    <name type="scientific">Rhodoblastus acidophilus</name>
    <name type="common">Rhodopseudomonas acidophila</name>
    <dbReference type="NCBI Taxonomy" id="1074"/>
    <lineage>
        <taxon>Bacteria</taxon>
        <taxon>Pseudomonadati</taxon>
        <taxon>Pseudomonadota</taxon>
        <taxon>Alphaproteobacteria</taxon>
        <taxon>Hyphomicrobiales</taxon>
        <taxon>Rhodoblastaceae</taxon>
        <taxon>Rhodoblastus</taxon>
    </lineage>
</organism>
<name>A0A212QIG1_RHOAC</name>
<dbReference type="PANTHER" id="PTHR30290">
    <property type="entry name" value="PERIPLASMIC BINDING COMPONENT OF ABC TRANSPORTER"/>
    <property type="match status" value="1"/>
</dbReference>
<dbReference type="PIRSF" id="PIRSF002741">
    <property type="entry name" value="MppA"/>
    <property type="match status" value="1"/>
</dbReference>
<evidence type="ECO:0000256" key="1">
    <source>
        <dbReference type="ARBA" id="ARBA00004418"/>
    </source>
</evidence>
<dbReference type="Gene3D" id="3.10.105.10">
    <property type="entry name" value="Dipeptide-binding Protein, Domain 3"/>
    <property type="match status" value="1"/>
</dbReference>